<dbReference type="AlphaFoldDB" id="A0AA36C9Y7"/>
<dbReference type="GO" id="GO:0016491">
    <property type="term" value="F:oxidoreductase activity"/>
    <property type="evidence" value="ECO:0007669"/>
    <property type="project" value="UniProtKB-KW"/>
</dbReference>
<proteinExistence type="inferred from homology"/>
<reference evidence="4" key="1">
    <citation type="submission" date="2023-06" db="EMBL/GenBank/DDBJ databases">
        <authorList>
            <person name="Delattre M."/>
        </authorList>
    </citation>
    <scope>NUCLEOTIDE SEQUENCE</scope>
    <source>
        <strain evidence="4">AF72</strain>
    </source>
</reference>
<name>A0AA36C9Y7_9BILA</name>
<dbReference type="InterPro" id="IPR051019">
    <property type="entry name" value="VLCFA-Steroid_DH"/>
</dbReference>
<dbReference type="CDD" id="cd05356">
    <property type="entry name" value="17beta-HSD1_like_SDR_c"/>
    <property type="match status" value="1"/>
</dbReference>
<dbReference type="InterPro" id="IPR002347">
    <property type="entry name" value="SDR_fam"/>
</dbReference>
<evidence type="ECO:0000313" key="4">
    <source>
        <dbReference type="EMBL" id="CAJ0564191.1"/>
    </source>
</evidence>
<dbReference type="Gene3D" id="3.40.50.720">
    <property type="entry name" value="NAD(P)-binding Rossmann-like Domain"/>
    <property type="match status" value="1"/>
</dbReference>
<dbReference type="EMBL" id="CATQJA010000816">
    <property type="protein sequence ID" value="CAJ0564191.1"/>
    <property type="molecule type" value="Genomic_DNA"/>
</dbReference>
<gene>
    <name evidence="4" type="ORF">MSPICULIGERA_LOCUS2877</name>
</gene>
<evidence type="ECO:0000313" key="5">
    <source>
        <dbReference type="Proteomes" id="UP001177023"/>
    </source>
</evidence>
<dbReference type="PANTHER" id="PTHR43899:SF13">
    <property type="entry name" value="RH59310P"/>
    <property type="match status" value="1"/>
</dbReference>
<accession>A0AA36C9Y7</accession>
<feature type="non-terminal residue" evidence="4">
    <location>
        <position position="325"/>
    </location>
</feature>
<feature type="transmembrane region" description="Helical" evidence="3">
    <location>
        <begin position="14"/>
        <end position="35"/>
    </location>
</feature>
<dbReference type="Proteomes" id="UP001177023">
    <property type="component" value="Unassembled WGS sequence"/>
</dbReference>
<keyword evidence="3" id="KW-0812">Transmembrane</keyword>
<dbReference type="SUPFAM" id="SSF51735">
    <property type="entry name" value="NAD(P)-binding Rossmann-fold domains"/>
    <property type="match status" value="1"/>
</dbReference>
<dbReference type="GO" id="GO:0005783">
    <property type="term" value="C:endoplasmic reticulum"/>
    <property type="evidence" value="ECO:0007669"/>
    <property type="project" value="TreeGrafter"/>
</dbReference>
<evidence type="ECO:0000256" key="1">
    <source>
        <dbReference type="ARBA" id="ARBA00006484"/>
    </source>
</evidence>
<evidence type="ECO:0000256" key="3">
    <source>
        <dbReference type="SAM" id="Phobius"/>
    </source>
</evidence>
<comment type="caution">
    <text evidence="4">The sequence shown here is derived from an EMBL/GenBank/DDBJ whole genome shotgun (WGS) entry which is preliminary data.</text>
</comment>
<dbReference type="PIRSF" id="PIRSF000126">
    <property type="entry name" value="11-beta-HSD1"/>
    <property type="match status" value="1"/>
</dbReference>
<comment type="similarity">
    <text evidence="1">Belongs to the short-chain dehydrogenases/reductases (SDR) family.</text>
</comment>
<protein>
    <submittedName>
        <fullName evidence="4">Uncharacterized protein</fullName>
    </submittedName>
</protein>
<organism evidence="4 5">
    <name type="scientific">Mesorhabditis spiculigera</name>
    <dbReference type="NCBI Taxonomy" id="96644"/>
    <lineage>
        <taxon>Eukaryota</taxon>
        <taxon>Metazoa</taxon>
        <taxon>Ecdysozoa</taxon>
        <taxon>Nematoda</taxon>
        <taxon>Chromadorea</taxon>
        <taxon>Rhabditida</taxon>
        <taxon>Rhabditina</taxon>
        <taxon>Rhabditomorpha</taxon>
        <taxon>Rhabditoidea</taxon>
        <taxon>Rhabditidae</taxon>
        <taxon>Mesorhabditinae</taxon>
        <taxon>Mesorhabditis</taxon>
    </lineage>
</organism>
<dbReference type="PRINTS" id="PR00081">
    <property type="entry name" value="GDHRDH"/>
</dbReference>
<evidence type="ECO:0000256" key="2">
    <source>
        <dbReference type="ARBA" id="ARBA00023002"/>
    </source>
</evidence>
<dbReference type="Pfam" id="PF00106">
    <property type="entry name" value="adh_short"/>
    <property type="match status" value="1"/>
</dbReference>
<keyword evidence="2" id="KW-0560">Oxidoreductase</keyword>
<keyword evidence="3" id="KW-0472">Membrane</keyword>
<dbReference type="InterPro" id="IPR036291">
    <property type="entry name" value="NAD(P)-bd_dom_sf"/>
</dbReference>
<keyword evidence="5" id="KW-1185">Reference proteome</keyword>
<keyword evidence="3" id="KW-1133">Transmembrane helix</keyword>
<dbReference type="PANTHER" id="PTHR43899">
    <property type="entry name" value="RH59310P"/>
    <property type="match status" value="1"/>
</dbReference>
<sequence length="325" mass="37145">MLLWIPYCYVGYRIIRTAIALLEAIFVYLIAPIFYKPNLRKYEHRWTLVSGGTDGIGKAYMTELAKRGMRKFVVIGRNKEKLKNVQDFLELTHKCRVKTILFDFETGDYEKLRHEIDTLDIGFVVNSVGVGRENLERYGDNPKADRQILRVNGLGSAEFLSLVLPTMERHGGGQIVVLSSSQGYHPIPLLAAYCASKAVMSFLSECIDREYKTISVQYLTPALVATKMVYYSKGGLFVVLPEKFAHQAVNTVGLVKVTSGCFNHEIQMLIRHIFPWSILKYLIMPVYYYHRHRMTRYHAEQKFKESYTKPPLLNSQAAAAQRGSA</sequence>